<evidence type="ECO:0000313" key="3">
    <source>
        <dbReference type="Proteomes" id="UP000516314"/>
    </source>
</evidence>
<dbReference type="InterPro" id="IPR050942">
    <property type="entry name" value="F-box_BR-signaling"/>
</dbReference>
<proteinExistence type="predicted"/>
<dbReference type="InterPro" id="IPR005174">
    <property type="entry name" value="KIB1-4_b-propeller"/>
</dbReference>
<gene>
    <name evidence="2" type="ORF">AT9943_LOCUS16324</name>
</gene>
<dbReference type="AlphaFoldDB" id="A0A7G2F1G8"/>
<accession>A0A7G2F1G8</accession>
<dbReference type="SMART" id="SM00256">
    <property type="entry name" value="FBOX"/>
    <property type="match status" value="2"/>
</dbReference>
<dbReference type="EMBL" id="LR881469">
    <property type="protein sequence ID" value="CAD5328691.1"/>
    <property type="molecule type" value="Genomic_DNA"/>
</dbReference>
<evidence type="ECO:0000259" key="1">
    <source>
        <dbReference type="SMART" id="SM00256"/>
    </source>
</evidence>
<dbReference type="PANTHER" id="PTHR44259">
    <property type="entry name" value="OS07G0183000 PROTEIN-RELATED"/>
    <property type="match status" value="1"/>
</dbReference>
<dbReference type="Pfam" id="PF00646">
    <property type="entry name" value="F-box"/>
    <property type="match status" value="2"/>
</dbReference>
<dbReference type="SUPFAM" id="SSF81383">
    <property type="entry name" value="F-box domain"/>
    <property type="match status" value="2"/>
</dbReference>
<dbReference type="Gene3D" id="1.20.1280.50">
    <property type="match status" value="2"/>
</dbReference>
<dbReference type="PANTHER" id="PTHR44259:SF26">
    <property type="entry name" value="F-BOX FAMILY PROTEIN-LIKE PROTEIN"/>
    <property type="match status" value="1"/>
</dbReference>
<protein>
    <submittedName>
        <fullName evidence="2">(thale cress) hypothetical protein</fullName>
    </submittedName>
</protein>
<dbReference type="Pfam" id="PF03478">
    <property type="entry name" value="Beta-prop_KIB1-4"/>
    <property type="match status" value="3"/>
</dbReference>
<organism evidence="2 3">
    <name type="scientific">Arabidopsis thaliana</name>
    <name type="common">Mouse-ear cress</name>
    <dbReference type="NCBI Taxonomy" id="3702"/>
    <lineage>
        <taxon>Eukaryota</taxon>
        <taxon>Viridiplantae</taxon>
        <taxon>Streptophyta</taxon>
        <taxon>Embryophyta</taxon>
        <taxon>Tracheophyta</taxon>
        <taxon>Spermatophyta</taxon>
        <taxon>Magnoliopsida</taxon>
        <taxon>eudicotyledons</taxon>
        <taxon>Gunneridae</taxon>
        <taxon>Pentapetalae</taxon>
        <taxon>rosids</taxon>
        <taxon>malvids</taxon>
        <taxon>Brassicales</taxon>
        <taxon>Brassicaceae</taxon>
        <taxon>Camelineae</taxon>
        <taxon>Arabidopsis</taxon>
    </lineage>
</organism>
<feature type="domain" description="F-box" evidence="1">
    <location>
        <begin position="440"/>
        <end position="479"/>
    </location>
</feature>
<dbReference type="InterPro" id="IPR001810">
    <property type="entry name" value="F-box_dom"/>
</dbReference>
<name>A0A7G2F1G8_ARATH</name>
<reference evidence="2 3" key="1">
    <citation type="submission" date="2020-09" db="EMBL/GenBank/DDBJ databases">
        <authorList>
            <person name="Ashkenazy H."/>
        </authorList>
    </citation>
    <scope>NUCLEOTIDE SEQUENCE [LARGE SCALE GENOMIC DNA]</scope>
    <source>
        <strain evidence="3">cv. Cdm-0</strain>
    </source>
</reference>
<dbReference type="InterPro" id="IPR036047">
    <property type="entry name" value="F-box-like_dom_sf"/>
</dbReference>
<sequence length="818" mass="95427">MERKHNPNSWSDLPHDLLNLVFERLSFANFNRAKCVCSSWYSASRQSVPKNQIHWLILFPEDNNNNSSCTLFNPDEKDKLYKTQHLDEEFAKSVCRATYGSWFLMVDPLFNLYILNLFTRERINLHPVELLWKDYELGVSSRNRMKSRGGNVRSPVFWIDEKTKDYIVLWGLRDWCVFYSKKGDTSWNQIPQTPDCYRLRYKDHKLYFQGYFSSFKIFDLSGEIPQQTFDSLVFVDHCHFRRWVLYSTLVVTLTGKVLNVEKMMDCSFTVFEVCSSGRRIHSLGDESILLEQGITVLANDTNGFIRNSIYFNNDCENIEKHTYDMFIFNLETQKTEPLHTFDSSSFQFSRAHCDSWVVDETKLVVTVTGNILRVQRMLRPWSGIQSFRVCKVFPKYEEVNSLGDEAMLLDLGITVSANEWHNPSSPKRLRGDTPNSWSELPLDLLTAVFERLSYANFQRAKSVCSSWHSGSRQSVPIQIPWLILFPEYDNNNSCTLFNPEEKGQVYKMKDLGVEFSKSVCTATYGSWLLMRDPLYNLYILNLFTHERVNLPPFESQLGMVKIERTIYDWFHSTLHYNGKEYHKRIRILSTVFWIDEKTKDYVVIWGLGSSCVVYSKKGDKCWNQIPETSNCHHMVYKDHKLYFSTSTYKYEFRIFDFSREIPQQIFQGYVIMQGLTLNRHRGQPGYPFATIDTKLVVTVTGDVLKVDRIVEKETRICRFFDVYKVYSSGSYKKYEKVESLGDEAILLDLGITMLANDTVGLLGNSIYFSGTHTKSKVINDTFIFSLETQKMDPVHKFDCSSAQLSSAPWFLPSSHKLD</sequence>
<feature type="domain" description="F-box" evidence="1">
    <location>
        <begin position="13"/>
        <end position="53"/>
    </location>
</feature>
<evidence type="ECO:0000313" key="2">
    <source>
        <dbReference type="EMBL" id="CAD5328691.1"/>
    </source>
</evidence>
<dbReference type="CDD" id="cd09917">
    <property type="entry name" value="F-box_SF"/>
    <property type="match status" value="1"/>
</dbReference>
<dbReference type="Proteomes" id="UP000516314">
    <property type="component" value="Chromosome 4"/>
</dbReference>